<protein>
    <submittedName>
        <fullName evidence="1">DUF2935 domain-containing protein</fullName>
    </submittedName>
</protein>
<dbReference type="Proteomes" id="UP001208017">
    <property type="component" value="Unassembled WGS sequence"/>
</dbReference>
<comment type="caution">
    <text evidence="1">The sequence shown here is derived from an EMBL/GenBank/DDBJ whole genome shotgun (WGS) entry which is preliminary data.</text>
</comment>
<dbReference type="Gene3D" id="1.20.1260.120">
    <property type="entry name" value="Protein of unknown function DUF2935"/>
    <property type="match status" value="1"/>
</dbReference>
<dbReference type="Pfam" id="PF11155">
    <property type="entry name" value="DUF2935"/>
    <property type="match status" value="2"/>
</dbReference>
<sequence length="277" mass="32204">MSGEAAMMTPWEEHHFWLHMLQDHAVFLRDFLSPAEETWVRYASSYIDAFQAVIDRLERLDPQLPASSKEMIALAAEADRVATGYYQLENRMQNLRLYNDVVLNLTPTYFNGTLNENGEYLRVLRSYKQGRTPPELSLIQLIDLWLLDQFGHVMLTINGVDPAEVAIQRRLQEYSQTFQGLLAALVSIRNFLRSVPDDNPVIRKYARDVGLATLAFEPFIRELVAYYRRDSVANRMTLRFLEHHFPETCYFLRKLSRYVPEVDKFAKACSLLYPTAP</sequence>
<proteinExistence type="predicted"/>
<accession>A0ABT3WZT0</accession>
<dbReference type="EMBL" id="JAPMLT010000002">
    <property type="protein sequence ID" value="MCX7569228.1"/>
    <property type="molecule type" value="Genomic_DNA"/>
</dbReference>
<keyword evidence="2" id="KW-1185">Reference proteome</keyword>
<reference evidence="1 2" key="1">
    <citation type="submission" date="2022-11" db="EMBL/GenBank/DDBJ databases">
        <title>Study of microbial diversity in lake waters.</title>
        <authorList>
            <person name="Zhang J."/>
        </authorList>
    </citation>
    <scope>NUCLEOTIDE SEQUENCE [LARGE SCALE GENOMIC DNA]</scope>
    <source>
        <strain evidence="1 2">DT12</strain>
    </source>
</reference>
<name>A0ABT3WZT0_9BACL</name>
<dbReference type="InterPro" id="IPR021328">
    <property type="entry name" value="CotB-like"/>
</dbReference>
<gene>
    <name evidence="1" type="ORF">OS242_04585</name>
</gene>
<evidence type="ECO:0000313" key="2">
    <source>
        <dbReference type="Proteomes" id="UP001208017"/>
    </source>
</evidence>
<dbReference type="SUPFAM" id="SSF158430">
    <property type="entry name" value="Bacillus cereus metalloprotein-like"/>
    <property type="match status" value="2"/>
</dbReference>
<organism evidence="1 2">
    <name type="scientific">Tumebacillus lacus</name>
    <dbReference type="NCBI Taxonomy" id="2995335"/>
    <lineage>
        <taxon>Bacteria</taxon>
        <taxon>Bacillati</taxon>
        <taxon>Bacillota</taxon>
        <taxon>Bacilli</taxon>
        <taxon>Bacillales</taxon>
        <taxon>Alicyclobacillaceae</taxon>
        <taxon>Tumebacillus</taxon>
    </lineage>
</organism>
<evidence type="ECO:0000313" key="1">
    <source>
        <dbReference type="EMBL" id="MCX7569228.1"/>
    </source>
</evidence>
<dbReference type="RefSeq" id="WP_267150479.1">
    <property type="nucleotide sequence ID" value="NZ_JAPMLT010000002.1"/>
</dbReference>